<dbReference type="RefSeq" id="WP_135281901.1">
    <property type="nucleotide sequence ID" value="NZ_SRIO01000009.1"/>
</dbReference>
<dbReference type="Gene3D" id="3.40.50.1820">
    <property type="entry name" value="alpha/beta hydrolase"/>
    <property type="match status" value="1"/>
</dbReference>
<comment type="caution">
    <text evidence="2">The sequence shown here is derived from an EMBL/GenBank/DDBJ whole genome shotgun (WGS) entry which is preliminary data.</text>
</comment>
<feature type="domain" description="Dienelactone hydrolase" evidence="1">
    <location>
        <begin position="25"/>
        <end position="141"/>
    </location>
</feature>
<dbReference type="InterPro" id="IPR051049">
    <property type="entry name" value="Dienelactone_hydrolase-like"/>
</dbReference>
<evidence type="ECO:0000259" key="1">
    <source>
        <dbReference type="Pfam" id="PF01738"/>
    </source>
</evidence>
<dbReference type="AlphaFoldDB" id="A0A4Z0F821"/>
<keyword evidence="3" id="KW-1185">Reference proteome</keyword>
<sequence length="261" mass="28141">MALSGFEQTQFTDGATTFPVYRAGTGPGVVVIHEIPGITPQVERFARRVTEAGFSVALPELFGTAGRPLSGSYLAASMMRACVRREFHVLARHGTSPIVEPLKALCRALHAELGGPGVGVLGMCLTGNFALAMMVDPVVAAPVLSQPSLPFGITASHRAALHISPEDLRCVKGRVADGARVLGLRFTHDMACPRARFDHLRRELGEGFEAIEIDSGPGNPHRIPRYAHSVLTNDLVDREGHPTRAALDRVLHFFNERLNVA</sequence>
<evidence type="ECO:0000313" key="3">
    <source>
        <dbReference type="Proteomes" id="UP000297890"/>
    </source>
</evidence>
<dbReference type="Pfam" id="PF01738">
    <property type="entry name" value="DLH"/>
    <property type="match status" value="1"/>
</dbReference>
<dbReference type="PANTHER" id="PTHR46623">
    <property type="entry name" value="CARBOXYMETHYLENEBUTENOLIDASE-RELATED"/>
    <property type="match status" value="1"/>
</dbReference>
<organism evidence="2 3">
    <name type="scientific">Candidatus Macondimonas diazotrophica</name>
    <dbReference type="NCBI Taxonomy" id="2305248"/>
    <lineage>
        <taxon>Bacteria</taxon>
        <taxon>Pseudomonadati</taxon>
        <taxon>Pseudomonadota</taxon>
        <taxon>Gammaproteobacteria</taxon>
        <taxon>Chromatiales</taxon>
        <taxon>Ectothiorhodospiraceae</taxon>
        <taxon>Candidatus Macondimonas</taxon>
    </lineage>
</organism>
<dbReference type="PANTHER" id="PTHR46623:SF7">
    <property type="entry name" value="CARBOXYMETHYLENEBUTENOLIDASE"/>
    <property type="match status" value="1"/>
</dbReference>
<accession>A0A4Z0F821</accession>
<dbReference type="SUPFAM" id="SSF53474">
    <property type="entry name" value="alpha/beta-Hydrolases"/>
    <property type="match status" value="1"/>
</dbReference>
<dbReference type="Proteomes" id="UP000297890">
    <property type="component" value="Unassembled WGS sequence"/>
</dbReference>
<dbReference type="OrthoDB" id="9782215at2"/>
<dbReference type="InterPro" id="IPR029058">
    <property type="entry name" value="AB_hydrolase_fold"/>
</dbReference>
<dbReference type="InterPro" id="IPR002925">
    <property type="entry name" value="Dienelactn_hydro"/>
</dbReference>
<dbReference type="GO" id="GO:0016787">
    <property type="term" value="F:hydrolase activity"/>
    <property type="evidence" value="ECO:0007669"/>
    <property type="project" value="UniProtKB-KW"/>
</dbReference>
<reference evidence="2 3" key="1">
    <citation type="journal article" date="2019" name="ISME J.">
        <title>Candidatus Macondimonas diazotrophica, a novel gammaproteobacterial genus dominating crude-oil-contaminated coastal sediments.</title>
        <authorList>
            <person name="Karthikeyan S."/>
            <person name="Konstantinidis K."/>
        </authorList>
    </citation>
    <scope>NUCLEOTIDE SEQUENCE [LARGE SCALE GENOMIC DNA]</scope>
    <source>
        <strain evidence="2 3">KTK01</strain>
    </source>
</reference>
<name>A0A4Z0F821_9GAMM</name>
<keyword evidence="2" id="KW-0378">Hydrolase</keyword>
<protein>
    <submittedName>
        <fullName evidence="2">Dienelactone hydrolase</fullName>
    </submittedName>
</protein>
<proteinExistence type="predicted"/>
<evidence type="ECO:0000313" key="2">
    <source>
        <dbReference type="EMBL" id="TFZ82426.1"/>
    </source>
</evidence>
<gene>
    <name evidence="2" type="ORF">E4680_08060</name>
</gene>
<dbReference type="EMBL" id="SRIO01000009">
    <property type="protein sequence ID" value="TFZ82426.1"/>
    <property type="molecule type" value="Genomic_DNA"/>
</dbReference>